<dbReference type="RefSeq" id="WP_132553060.1">
    <property type="nucleotide sequence ID" value="NZ_SMBK01000015.1"/>
</dbReference>
<dbReference type="EMBL" id="SMBK01000015">
    <property type="protein sequence ID" value="TCU33510.1"/>
    <property type="molecule type" value="Genomic_DNA"/>
</dbReference>
<dbReference type="AlphaFoldDB" id="A0A4R3RDD5"/>
<organism evidence="2 3">
    <name type="scientific">Rhizobium azibense</name>
    <dbReference type="NCBI Taxonomy" id="1136135"/>
    <lineage>
        <taxon>Bacteria</taxon>
        <taxon>Pseudomonadati</taxon>
        <taxon>Pseudomonadota</taxon>
        <taxon>Alphaproteobacteria</taxon>
        <taxon>Hyphomicrobiales</taxon>
        <taxon>Rhizobiaceae</taxon>
        <taxon>Rhizobium/Agrobacterium group</taxon>
        <taxon>Rhizobium</taxon>
    </lineage>
</organism>
<dbReference type="Pfam" id="PF08937">
    <property type="entry name" value="ThsB_TIR"/>
    <property type="match status" value="1"/>
</dbReference>
<name>A0A4R3RDD5_9HYPH</name>
<dbReference type="Gene3D" id="3.40.50.11200">
    <property type="match status" value="1"/>
</dbReference>
<reference evidence="2 3" key="1">
    <citation type="submission" date="2019-03" db="EMBL/GenBank/DDBJ databases">
        <title>Genomic Encyclopedia of Type Strains, Phase IV (KMG-V): Genome sequencing to study the core and pangenomes of soil and plant-associated prokaryotes.</title>
        <authorList>
            <person name="Whitman W."/>
        </authorList>
    </citation>
    <scope>NUCLEOTIDE SEQUENCE [LARGE SCALE GENOMIC DNA]</scope>
    <source>
        <strain evidence="2 3">IE4868</strain>
    </source>
</reference>
<sequence length="199" mass="22789">MARRTFFSFHYTADVWRAWNVRNSWVGKPDHIDVGFFDNSVFEASKRVNEDSLKNFLRKGLENTSVTCVLTGTDTWQRRWVRYEIARSILKGNGLLTVHIDGVRDRYGYTSSRGYDPLAQMGLYRTGGSIYLAEWKGGKWVKYSDYTLAIPERDLWFAAPKTDNVVQISNHCMAYDYAQQRGHANIGGWIETAAGLAGR</sequence>
<protein>
    <submittedName>
        <fullName evidence="2">TIR-like protein DUF1863</fullName>
    </submittedName>
</protein>
<dbReference type="Proteomes" id="UP000295507">
    <property type="component" value="Unassembled WGS sequence"/>
</dbReference>
<evidence type="ECO:0000313" key="2">
    <source>
        <dbReference type="EMBL" id="TCU33510.1"/>
    </source>
</evidence>
<evidence type="ECO:0000313" key="3">
    <source>
        <dbReference type="Proteomes" id="UP000295507"/>
    </source>
</evidence>
<accession>A0A4R3RDD5</accession>
<comment type="caution">
    <text evidence="2">The sequence shown here is derived from an EMBL/GenBank/DDBJ whole genome shotgun (WGS) entry which is preliminary data.</text>
</comment>
<gene>
    <name evidence="2" type="ORF">EV129_11515</name>
</gene>
<feature type="domain" description="Thoeris protein ThsB TIR-like" evidence="1">
    <location>
        <begin position="6"/>
        <end position="104"/>
    </location>
</feature>
<proteinExistence type="predicted"/>
<dbReference type="InterPro" id="IPR015032">
    <property type="entry name" value="ThsB__TIR-like_domain"/>
</dbReference>
<evidence type="ECO:0000259" key="1">
    <source>
        <dbReference type="Pfam" id="PF08937"/>
    </source>
</evidence>